<dbReference type="Gene3D" id="2.10.109.10">
    <property type="entry name" value="Umud Fragment, subunit A"/>
    <property type="match status" value="1"/>
</dbReference>
<dbReference type="GO" id="GO:0006508">
    <property type="term" value="P:proteolysis"/>
    <property type="evidence" value="ECO:0007669"/>
    <property type="project" value="UniProtKB-KW"/>
</dbReference>
<comment type="subcellular location">
    <subcellularLocation>
        <location evidence="1 8">Mitochondrion inner membrane</location>
    </subcellularLocation>
</comment>
<dbReference type="InterPro" id="IPR000223">
    <property type="entry name" value="Pept_S26A_signal_pept_1"/>
</dbReference>
<accession>A0ABM1MVI0</accession>
<organism evidence="10 11">
    <name type="scientific">Nicrophorus vespilloides</name>
    <name type="common">Boreal carrion beetle</name>
    <dbReference type="NCBI Taxonomy" id="110193"/>
    <lineage>
        <taxon>Eukaryota</taxon>
        <taxon>Metazoa</taxon>
        <taxon>Ecdysozoa</taxon>
        <taxon>Arthropoda</taxon>
        <taxon>Hexapoda</taxon>
        <taxon>Insecta</taxon>
        <taxon>Pterygota</taxon>
        <taxon>Neoptera</taxon>
        <taxon>Endopterygota</taxon>
        <taxon>Coleoptera</taxon>
        <taxon>Polyphaga</taxon>
        <taxon>Staphyliniformia</taxon>
        <taxon>Silphidae</taxon>
        <taxon>Nicrophorinae</taxon>
        <taxon>Nicrophorus</taxon>
    </lineage>
</organism>
<feature type="domain" description="Peptidase S26" evidence="9">
    <location>
        <begin position="14"/>
        <end position="92"/>
    </location>
</feature>
<dbReference type="PROSITE" id="PS00761">
    <property type="entry name" value="SPASE_I_3"/>
    <property type="match status" value="1"/>
</dbReference>
<evidence type="ECO:0000256" key="8">
    <source>
        <dbReference type="RuleBase" id="RU362041"/>
    </source>
</evidence>
<dbReference type="GeneID" id="108564154"/>
<dbReference type="SUPFAM" id="SSF51306">
    <property type="entry name" value="LexA/Signal peptidase"/>
    <property type="match status" value="1"/>
</dbReference>
<evidence type="ECO:0000256" key="1">
    <source>
        <dbReference type="ARBA" id="ARBA00004273"/>
    </source>
</evidence>
<reference evidence="11" key="1">
    <citation type="submission" date="2025-08" db="UniProtKB">
        <authorList>
            <consortium name="RefSeq"/>
        </authorList>
    </citation>
    <scope>IDENTIFICATION</scope>
    <source>
        <tissue evidence="11">Whole Larva</tissue>
    </source>
</reference>
<proteinExistence type="inferred from homology"/>
<dbReference type="PANTHER" id="PTHR12383">
    <property type="entry name" value="PROTEASE FAMILY S26 MITOCHONDRIAL INNER MEMBRANE PROTEASE-RELATED"/>
    <property type="match status" value="1"/>
</dbReference>
<evidence type="ECO:0000256" key="7">
    <source>
        <dbReference type="ARBA" id="ARBA00038445"/>
    </source>
</evidence>
<dbReference type="NCBIfam" id="TIGR02227">
    <property type="entry name" value="sigpep_I_bact"/>
    <property type="match status" value="1"/>
</dbReference>
<dbReference type="InterPro" id="IPR019758">
    <property type="entry name" value="Pept_S26A_signal_pept_1_CS"/>
</dbReference>
<evidence type="ECO:0000256" key="6">
    <source>
        <dbReference type="ARBA" id="ARBA00023136"/>
    </source>
</evidence>
<evidence type="ECO:0000256" key="2">
    <source>
        <dbReference type="ARBA" id="ARBA00011805"/>
    </source>
</evidence>
<evidence type="ECO:0000313" key="11">
    <source>
        <dbReference type="RefSeq" id="XP_017778580.1"/>
    </source>
</evidence>
<comment type="similarity">
    <text evidence="7">Belongs to the peptidase S26 family. IMP1 subfamily.</text>
</comment>
<keyword evidence="4 8" id="KW-0378">Hydrolase</keyword>
<dbReference type="InterPro" id="IPR019533">
    <property type="entry name" value="Peptidase_S26"/>
</dbReference>
<keyword evidence="5 8" id="KW-0496">Mitochondrion</keyword>
<keyword evidence="10" id="KW-1185">Reference proteome</keyword>
<evidence type="ECO:0000256" key="3">
    <source>
        <dbReference type="ARBA" id="ARBA00022792"/>
    </source>
</evidence>
<dbReference type="GO" id="GO:0008233">
    <property type="term" value="F:peptidase activity"/>
    <property type="evidence" value="ECO:0007669"/>
    <property type="project" value="UniProtKB-KW"/>
</dbReference>
<evidence type="ECO:0000313" key="10">
    <source>
        <dbReference type="Proteomes" id="UP000695000"/>
    </source>
</evidence>
<evidence type="ECO:0000256" key="5">
    <source>
        <dbReference type="ARBA" id="ARBA00023128"/>
    </source>
</evidence>
<feature type="domain" description="Peptidase S26" evidence="9">
    <location>
        <begin position="99"/>
        <end position="140"/>
    </location>
</feature>
<evidence type="ECO:0000259" key="9">
    <source>
        <dbReference type="Pfam" id="PF10502"/>
    </source>
</evidence>
<keyword evidence="6" id="KW-0472">Membrane</keyword>
<dbReference type="Proteomes" id="UP000695000">
    <property type="component" value="Unplaced"/>
</dbReference>
<evidence type="ECO:0000256" key="4">
    <source>
        <dbReference type="ARBA" id="ARBA00022801"/>
    </source>
</evidence>
<dbReference type="Pfam" id="PF10502">
    <property type="entry name" value="Peptidase_S26"/>
    <property type="match status" value="2"/>
</dbReference>
<keyword evidence="3 8" id="KW-0999">Mitochondrion inner membrane</keyword>
<dbReference type="PANTHER" id="PTHR12383:SF16">
    <property type="entry name" value="MITOCHONDRIAL INNER MEMBRANE PROTEASE SUBUNIT 1"/>
    <property type="match status" value="1"/>
</dbReference>
<name>A0ABM1MVI0_NICVS</name>
<keyword evidence="8 11" id="KW-0645">Protease</keyword>
<dbReference type="InterPro" id="IPR052064">
    <property type="entry name" value="Mito_IMP1_subunit"/>
</dbReference>
<comment type="subunit">
    <text evidence="2">Heterodimer of 2 subunits, IMMPL1 and IMMPL2.</text>
</comment>
<dbReference type="EC" id="3.4.21.-" evidence="8"/>
<protein>
    <recommendedName>
        <fullName evidence="8">Mitochondrial inner membrane protease subunit</fullName>
        <ecNumber evidence="8">3.4.21.-</ecNumber>
    </recommendedName>
</protein>
<dbReference type="RefSeq" id="XP_017778580.1">
    <property type="nucleotide sequence ID" value="XM_017923091.1"/>
</dbReference>
<sequence length="150" mass="16951">MNRVFSKLMSTLGYTVQYYCIAHCTFQYVANIVVCTGPSMEPTIYTDDILITERLTLNYRNLQRGDIIIARCPSSPRDQICKRITGLPGDRMITELGRSSIVPRGHVWIEGDNRSNSSDSRSYGPIPQGLIKSRAVCKVWPPQEICSFTE</sequence>
<dbReference type="PRINTS" id="PR00727">
    <property type="entry name" value="LEADERPTASE"/>
</dbReference>
<dbReference type="CDD" id="cd06530">
    <property type="entry name" value="S26_SPase_I"/>
    <property type="match status" value="1"/>
</dbReference>
<dbReference type="InterPro" id="IPR036286">
    <property type="entry name" value="LexA/Signal_pep-like_sf"/>
</dbReference>
<gene>
    <name evidence="11" type="primary">LOC108564154</name>
</gene>